<accession>A0A6J4KZA2</accession>
<protein>
    <submittedName>
        <fullName evidence="1">Uncharacterized protein</fullName>
    </submittedName>
</protein>
<reference evidence="1" key="1">
    <citation type="submission" date="2020-02" db="EMBL/GenBank/DDBJ databases">
        <authorList>
            <person name="Meier V. D."/>
        </authorList>
    </citation>
    <scope>NUCLEOTIDE SEQUENCE</scope>
    <source>
        <strain evidence="1">AVDCRST_MAG36</strain>
    </source>
</reference>
<dbReference type="EMBL" id="CADCUH010000020">
    <property type="protein sequence ID" value="CAA9319012.1"/>
    <property type="molecule type" value="Genomic_DNA"/>
</dbReference>
<sequence>MTPRCEECGTELQQATIDLAETPDVDPSQDRARAEFDAQHMAAVAFCPNPGCSRQGRPGDAEDSGARV</sequence>
<gene>
    <name evidence="1" type="ORF">AVDCRST_MAG36-286</name>
</gene>
<proteinExistence type="predicted"/>
<organism evidence="1">
    <name type="scientific">uncultured Nocardioidaceae bacterium</name>
    <dbReference type="NCBI Taxonomy" id="253824"/>
    <lineage>
        <taxon>Bacteria</taxon>
        <taxon>Bacillati</taxon>
        <taxon>Actinomycetota</taxon>
        <taxon>Actinomycetes</taxon>
        <taxon>Propionibacteriales</taxon>
        <taxon>Nocardioidaceae</taxon>
        <taxon>environmental samples</taxon>
    </lineage>
</organism>
<name>A0A6J4KZA2_9ACTN</name>
<evidence type="ECO:0000313" key="1">
    <source>
        <dbReference type="EMBL" id="CAA9319012.1"/>
    </source>
</evidence>
<dbReference type="AlphaFoldDB" id="A0A6J4KZA2"/>